<keyword evidence="2" id="KW-1185">Reference proteome</keyword>
<organism evidence="1 2">
    <name type="scientific">Fusibacter paucivorans</name>
    <dbReference type="NCBI Taxonomy" id="76009"/>
    <lineage>
        <taxon>Bacteria</taxon>
        <taxon>Bacillati</taxon>
        <taxon>Bacillota</taxon>
        <taxon>Clostridia</taxon>
        <taxon>Eubacteriales</taxon>
        <taxon>Eubacteriales Family XII. Incertae Sedis</taxon>
        <taxon>Fusibacter</taxon>
    </lineage>
</organism>
<dbReference type="RefSeq" id="WP_213236655.1">
    <property type="nucleotide sequence ID" value="NZ_JAHBCL010000013.1"/>
</dbReference>
<dbReference type="EMBL" id="JAHBCL010000013">
    <property type="protein sequence ID" value="MBS7526796.1"/>
    <property type="molecule type" value="Genomic_DNA"/>
</dbReference>
<name>A0ABS5PP28_9FIRM</name>
<dbReference type="Proteomes" id="UP000746471">
    <property type="component" value="Unassembled WGS sequence"/>
</dbReference>
<sequence length="294" mass="33710">MQLKEIEITYEALYDFAMQAHNSAFVDEAKAQYITNEDGSDIAGFNEWFIFSYMPSNAQMTLADQYAKLRKTSHADAIAGSHRSVYEVAYDENGFLLKDIFTRDTYRLDGSQPLDTGLMSLRIIEMSEKVFFVGDVLYYDQAYKAIITKYILDQYNQHCTAYGPVDLKAFLTTQSMLIFKMSSIMSEIYEENSIDETYLLYQATYALSGSHDQLIDDLLSVDTITITADEDDEAILRVIQADRIFAELEFEGSFLYVLCNNEADRAFLQSLLKPFEDETFVFVKSEILTIDELL</sequence>
<reference evidence="1 2" key="1">
    <citation type="submission" date="2021-05" db="EMBL/GenBank/DDBJ databases">
        <title>Fusibacter ferrireducens sp. nov., an anaerobic, sulfur- and Fe-reducing bacterium isolated from the mangrove sediment.</title>
        <authorList>
            <person name="Qiu D."/>
        </authorList>
    </citation>
    <scope>NUCLEOTIDE SEQUENCE [LARGE SCALE GENOMIC DNA]</scope>
    <source>
        <strain evidence="1 2">DSM 12116</strain>
    </source>
</reference>
<protein>
    <submittedName>
        <fullName evidence="1">Uncharacterized protein</fullName>
    </submittedName>
</protein>
<proteinExistence type="predicted"/>
<gene>
    <name evidence="1" type="ORF">KHM83_08910</name>
</gene>
<accession>A0ABS5PP28</accession>
<comment type="caution">
    <text evidence="1">The sequence shown here is derived from an EMBL/GenBank/DDBJ whole genome shotgun (WGS) entry which is preliminary data.</text>
</comment>
<evidence type="ECO:0000313" key="2">
    <source>
        <dbReference type="Proteomes" id="UP000746471"/>
    </source>
</evidence>
<evidence type="ECO:0000313" key="1">
    <source>
        <dbReference type="EMBL" id="MBS7526796.1"/>
    </source>
</evidence>